<evidence type="ECO:0000313" key="1">
    <source>
        <dbReference type="EMBL" id="ELY42283.1"/>
    </source>
</evidence>
<gene>
    <name evidence="1" type="ORF">C496_07788</name>
</gene>
<name>L9W1U0_9EURY</name>
<organism evidence="1 2">
    <name type="scientific">Natronorubrum tibetense GA33</name>
    <dbReference type="NCBI Taxonomy" id="1114856"/>
    <lineage>
        <taxon>Archaea</taxon>
        <taxon>Methanobacteriati</taxon>
        <taxon>Methanobacteriota</taxon>
        <taxon>Stenosarchaea group</taxon>
        <taxon>Halobacteria</taxon>
        <taxon>Halobacteriales</taxon>
        <taxon>Natrialbaceae</taxon>
        <taxon>Natronorubrum</taxon>
    </lineage>
</organism>
<protein>
    <submittedName>
        <fullName evidence="1">Uncharacterized protein</fullName>
    </submittedName>
</protein>
<dbReference type="AlphaFoldDB" id="L9W1U0"/>
<dbReference type="EMBL" id="AOHW01000023">
    <property type="protein sequence ID" value="ELY42283.1"/>
    <property type="molecule type" value="Genomic_DNA"/>
</dbReference>
<keyword evidence="2" id="KW-1185">Reference proteome</keyword>
<comment type="caution">
    <text evidence="1">The sequence shown here is derived from an EMBL/GenBank/DDBJ whole genome shotgun (WGS) entry which is preliminary data.</text>
</comment>
<reference evidence="1 2" key="1">
    <citation type="journal article" date="2014" name="PLoS Genet.">
        <title>Phylogenetically driven sequencing of extremely halophilic archaea reveals strategies for static and dynamic osmo-response.</title>
        <authorList>
            <person name="Becker E.A."/>
            <person name="Seitzer P.M."/>
            <person name="Tritt A."/>
            <person name="Larsen D."/>
            <person name="Krusor M."/>
            <person name="Yao A.I."/>
            <person name="Wu D."/>
            <person name="Madern D."/>
            <person name="Eisen J.A."/>
            <person name="Darling A.E."/>
            <person name="Facciotti M.T."/>
        </authorList>
    </citation>
    <scope>NUCLEOTIDE SEQUENCE [LARGE SCALE GENOMIC DNA]</scope>
    <source>
        <strain evidence="1 2">GA33</strain>
    </source>
</reference>
<sequence length="108" mass="12217">MSVDSRRITAVLTLLCRPRDALEPTGFADADVANMLDTATDGMRTAYRRKVGAEPSIIRSGASDLKERAKSFERPEVFRDDETFRVSNESHVPTLLSDRLWVYTRNEP</sequence>
<proteinExistence type="predicted"/>
<dbReference type="PATRIC" id="fig|1114856.3.peg.1626"/>
<evidence type="ECO:0000313" key="2">
    <source>
        <dbReference type="Proteomes" id="UP000011599"/>
    </source>
</evidence>
<accession>L9W1U0</accession>
<dbReference type="Proteomes" id="UP000011599">
    <property type="component" value="Unassembled WGS sequence"/>
</dbReference>